<proteinExistence type="predicted"/>
<dbReference type="EMBL" id="CP043450">
    <property type="protein sequence ID" value="QEM12711.1"/>
    <property type="molecule type" value="Genomic_DNA"/>
</dbReference>
<accession>A0A5C1I774</accession>
<feature type="region of interest" description="Disordered" evidence="1">
    <location>
        <begin position="168"/>
        <end position="203"/>
    </location>
</feature>
<keyword evidence="4" id="KW-1185">Reference proteome</keyword>
<dbReference type="OrthoDB" id="1143459at2"/>
<sequence length="203" mass="22663">MDSDVGILPQKDFYKNLNMNLKLKLIAFAGVILFSSSSLKAQTTDQTLPPSRMEAAQQMLIALGIDKQFGTIITNQIDVASNQVPDDKKVAFKRVMNTFMNKYFTWDSLKNKMAAIYANEFTEDELKQITTFYNSPVGQKVGQKLPALTQNAMMVGQEAVAAHKDELQKMMEDEFSQKTDPPTVKQQVSPAPKKAGSKIPVKH</sequence>
<dbReference type="Pfam" id="PF09832">
    <property type="entry name" value="DUF2059"/>
    <property type="match status" value="1"/>
</dbReference>
<evidence type="ECO:0000256" key="1">
    <source>
        <dbReference type="SAM" id="MobiDB-lite"/>
    </source>
</evidence>
<dbReference type="Proteomes" id="UP000251402">
    <property type="component" value="Chromosome"/>
</dbReference>
<evidence type="ECO:0000313" key="4">
    <source>
        <dbReference type="Proteomes" id="UP000251402"/>
    </source>
</evidence>
<feature type="domain" description="DUF2059" evidence="2">
    <location>
        <begin position="107"/>
        <end position="162"/>
    </location>
</feature>
<organism evidence="3 4">
    <name type="scientific">Mucilaginibacter rubeus</name>
    <dbReference type="NCBI Taxonomy" id="2027860"/>
    <lineage>
        <taxon>Bacteria</taxon>
        <taxon>Pseudomonadati</taxon>
        <taxon>Bacteroidota</taxon>
        <taxon>Sphingobacteriia</taxon>
        <taxon>Sphingobacteriales</taxon>
        <taxon>Sphingobacteriaceae</taxon>
        <taxon>Mucilaginibacter</taxon>
    </lineage>
</organism>
<name>A0A5C1I774_9SPHI</name>
<dbReference type="KEGG" id="mrub:DEO27_022755"/>
<evidence type="ECO:0000259" key="2">
    <source>
        <dbReference type="Pfam" id="PF09832"/>
    </source>
</evidence>
<feature type="compositionally biased region" description="Basic and acidic residues" evidence="1">
    <location>
        <begin position="168"/>
        <end position="177"/>
    </location>
</feature>
<feature type="compositionally biased region" description="Polar residues" evidence="1">
    <location>
        <begin position="178"/>
        <end position="189"/>
    </location>
</feature>
<protein>
    <submittedName>
        <fullName evidence="3">DUF2059 domain-containing protein</fullName>
    </submittedName>
</protein>
<evidence type="ECO:0000313" key="3">
    <source>
        <dbReference type="EMBL" id="QEM12711.1"/>
    </source>
</evidence>
<dbReference type="InterPro" id="IPR018637">
    <property type="entry name" value="DUF2059"/>
</dbReference>
<gene>
    <name evidence="3" type="ORF">DEO27_022755</name>
</gene>
<reference evidence="3" key="1">
    <citation type="submission" date="2019-08" db="EMBL/GenBank/DDBJ databases">
        <title>Comparative genome analysis confer to the adaptation heavy metal polluted environment.</title>
        <authorList>
            <person name="Li Y."/>
        </authorList>
    </citation>
    <scope>NUCLEOTIDE SEQUENCE [LARGE SCALE GENOMIC DNA]</scope>
    <source>
        <strain evidence="3">P1</strain>
    </source>
</reference>
<dbReference type="AlphaFoldDB" id="A0A5C1I774"/>